<feature type="signal peptide" evidence="1">
    <location>
        <begin position="1"/>
        <end position="20"/>
    </location>
</feature>
<dbReference type="PANTHER" id="PTHR22576">
    <property type="entry name" value="MUCOSA ASSOCIATED LYMPHOID TISSUE LYMPHOMA TRANSLOCATION PROTEIN 1/PARACASPASE"/>
    <property type="match status" value="1"/>
</dbReference>
<reference evidence="4" key="1">
    <citation type="journal article" date="2019" name="Int. J. Syst. Evol. Microbiol.">
        <title>The Global Catalogue of Microorganisms (GCM) 10K type strain sequencing project: providing services to taxonomists for standard genome sequencing and annotation.</title>
        <authorList>
            <consortium name="The Broad Institute Genomics Platform"/>
            <consortium name="The Broad Institute Genome Sequencing Center for Infectious Disease"/>
            <person name="Wu L."/>
            <person name="Ma J."/>
        </authorList>
    </citation>
    <scope>NUCLEOTIDE SEQUENCE [LARGE SCALE GENOMIC DNA]</scope>
    <source>
        <strain evidence="4">CGMCC 1.15928</strain>
    </source>
</reference>
<dbReference type="Gene3D" id="3.40.50.1460">
    <property type="match status" value="1"/>
</dbReference>
<comment type="caution">
    <text evidence="3">The sequence shown here is derived from an EMBL/GenBank/DDBJ whole genome shotgun (WGS) entry which is preliminary data.</text>
</comment>
<dbReference type="RefSeq" id="WP_084394478.1">
    <property type="nucleotide sequence ID" value="NZ_BMKF01000001.1"/>
</dbReference>
<proteinExistence type="predicted"/>
<dbReference type="Pfam" id="PF00656">
    <property type="entry name" value="Peptidase_C14"/>
    <property type="match status" value="1"/>
</dbReference>
<dbReference type="Proteomes" id="UP000628854">
    <property type="component" value="Unassembled WGS sequence"/>
</dbReference>
<gene>
    <name evidence="3" type="ORF">GCM10011503_12630</name>
</gene>
<protein>
    <recommendedName>
        <fullName evidence="2">Caspase family p20 domain-containing protein</fullName>
    </recommendedName>
</protein>
<name>A0ABQ1JCF0_9PROT</name>
<feature type="domain" description="Caspase family p20" evidence="2">
    <location>
        <begin position="20"/>
        <end position="154"/>
    </location>
</feature>
<dbReference type="InterPro" id="IPR001309">
    <property type="entry name" value="Pept_C14_p20"/>
</dbReference>
<dbReference type="InterPro" id="IPR011600">
    <property type="entry name" value="Pept_C14_caspase"/>
</dbReference>
<evidence type="ECO:0000259" key="2">
    <source>
        <dbReference type="PROSITE" id="PS50208"/>
    </source>
</evidence>
<dbReference type="SUPFAM" id="SSF52129">
    <property type="entry name" value="Caspase-like"/>
    <property type="match status" value="1"/>
</dbReference>
<dbReference type="EMBL" id="BMKF01000001">
    <property type="protein sequence ID" value="GGB65272.1"/>
    <property type="molecule type" value="Genomic_DNA"/>
</dbReference>
<dbReference type="Gene3D" id="1.25.40.10">
    <property type="entry name" value="Tetratricopeptide repeat domain"/>
    <property type="match status" value="2"/>
</dbReference>
<keyword evidence="4" id="KW-1185">Reference proteome</keyword>
<organism evidence="3 4">
    <name type="scientific">Henriciella pelagia</name>
    <dbReference type="NCBI Taxonomy" id="1977912"/>
    <lineage>
        <taxon>Bacteria</taxon>
        <taxon>Pseudomonadati</taxon>
        <taxon>Pseudomonadota</taxon>
        <taxon>Alphaproteobacteria</taxon>
        <taxon>Hyphomonadales</taxon>
        <taxon>Hyphomonadaceae</taxon>
        <taxon>Henriciella</taxon>
    </lineage>
</organism>
<sequence length="673" mass="73073">MRTLLSVLGFLVLVASPATAQRIATIVGNADYERPGWTLANPHNDSRLVADALKAVGFETELVFDVDEKGLEDAFIRHAQKLKDAGPASTGFFYYAGHAVQSEGINYLIPVDASPRSEADIWAQAPRLGQLLELLETASNDVNFVVLDACRDNPLPAAARSGGSGLAPPSRLRGILIAYATAPGMTAADGKGSNSPFSRALALNLVQPGIAAEAMFRRVATQVEEQTGYSQQPWTESGLRGEADFCFAGCDRAQDAASVEIAALQLAVKSESADLLESFLSSYPGAEGRGLVEARIAELRKMPGPARALRIEAAVDALSGPDAMPVDVRMLRAIIQRLADSEQDIDAAVLNLIERRNLHAAVDTLWDYYDDNKDHLQDTEAITILHRIGAFAVDADMPMARQAYERLIDLDPEDYYAHLRLVRLSRFEHDVEASRRYLQRARALSPGRAEDEIFLDIQEGSIRVYEDRLVEAGEILLDAARRAEADGFDRLVSQARTNAALSFAIRGEHEKARAMLAELMPWQTTHGFDRDLGVAYSTMGNMAELDGDLEAARGFFENYLNLEQQTGRPESLANGYRQLASIDLKLGNTQAAEAGFSHALKTAREEGSPVGQFFSLLGLAEVQSALGDGEGACATVSRAELLYADDMRISPTTLKTIEALGCTSKLIEVSALE</sequence>
<dbReference type="InterPro" id="IPR029030">
    <property type="entry name" value="Caspase-like_dom_sf"/>
</dbReference>
<accession>A0ABQ1JCF0</accession>
<keyword evidence="1" id="KW-0732">Signal</keyword>
<evidence type="ECO:0000313" key="3">
    <source>
        <dbReference type="EMBL" id="GGB65272.1"/>
    </source>
</evidence>
<dbReference type="InterPro" id="IPR052039">
    <property type="entry name" value="Caspase-related_regulators"/>
</dbReference>
<evidence type="ECO:0000313" key="4">
    <source>
        <dbReference type="Proteomes" id="UP000628854"/>
    </source>
</evidence>
<evidence type="ECO:0000256" key="1">
    <source>
        <dbReference type="SAM" id="SignalP"/>
    </source>
</evidence>
<dbReference type="InterPro" id="IPR011990">
    <property type="entry name" value="TPR-like_helical_dom_sf"/>
</dbReference>
<dbReference type="PROSITE" id="PS50208">
    <property type="entry name" value="CASPASE_P20"/>
    <property type="match status" value="1"/>
</dbReference>
<feature type="chain" id="PRO_5045157806" description="Caspase family p20 domain-containing protein" evidence="1">
    <location>
        <begin position="21"/>
        <end position="673"/>
    </location>
</feature>
<dbReference type="PANTHER" id="PTHR22576:SF37">
    <property type="entry name" value="MUCOSA-ASSOCIATED LYMPHOID TISSUE LYMPHOMA TRANSLOCATION PROTEIN 1"/>
    <property type="match status" value="1"/>
</dbReference>
<dbReference type="SUPFAM" id="SSF48452">
    <property type="entry name" value="TPR-like"/>
    <property type="match status" value="2"/>
</dbReference>